<organism evidence="1">
    <name type="scientific">Staphylococcus aureus</name>
    <dbReference type="NCBI Taxonomy" id="1280"/>
    <lineage>
        <taxon>Bacteria</taxon>
        <taxon>Bacillati</taxon>
        <taxon>Bacillota</taxon>
        <taxon>Bacilli</taxon>
        <taxon>Bacillales</taxon>
        <taxon>Staphylococcaceae</taxon>
        <taxon>Staphylococcus</taxon>
    </lineage>
</organism>
<dbReference type="RefSeq" id="WP_000373152.1">
    <property type="nucleotide sequence ID" value="NZ_CHEJ01000001.1"/>
</dbReference>
<dbReference type="EMBL" id="LK024544">
    <property type="protein sequence ID" value="CDR19475.1"/>
    <property type="molecule type" value="Genomic_DNA"/>
</dbReference>
<reference evidence="2" key="3">
    <citation type="submission" date="2014-06" db="EMBL/GenBank/DDBJ databases">
        <title>Detection of mecC-MRSA isolates in river water: a potential role for water in the environmental dissemination.</title>
        <authorList>
            <person name="Porrero M.C."/>
            <person name="Harrison E.M."/>
            <person name="Fernandez-Garayzabal J.F."/>
            <person name="Paterson G.K."/>
            <person name="Diez-Guerrir A."/>
            <person name="Holmes M.A."/>
            <person name="Dominguez L."/>
        </authorList>
    </citation>
    <scope>NUCLEOTIDE SEQUENCE</scope>
    <source>
        <strain evidence="2">ZTA09/03698-9ST</strain>
    </source>
</reference>
<reference evidence="1" key="1">
    <citation type="journal article" date="2011" name="Antimicrob. Agents Chemother.">
        <title>Detection of Staphylococcal Cassette Chromosome mec Type XI Carrying Highly Divergent mecA, mecI, mecR1, blaZ, and ccr Genes in Human Clinical Isolates of Clonal Complex 130 Methicillin-Resistant Staphylococcus aureus.</title>
        <authorList>
            <person name="Shore A.C."/>
            <person name="Deasy E.C."/>
            <person name="Slickers P."/>
            <person name="Brennan G."/>
            <person name="O'Connell B."/>
            <person name="Monecke S."/>
            <person name="Ehricht R."/>
            <person name="Coleman D.C."/>
        </authorList>
    </citation>
    <scope>NUCLEOTIDE SEQUENCE</scope>
    <source>
        <strain evidence="1">M10/0061</strain>
    </source>
</reference>
<accession>F4NA62</accession>
<reference evidence="2" key="2">
    <citation type="submission" date="2014-04" db="EMBL/GenBank/DDBJ databases">
        <authorList>
            <person name="Harrison E."/>
        </authorList>
    </citation>
    <scope>NUCLEOTIDE SEQUENCE</scope>
    <source>
        <strain evidence="2">ZTA09/03698-9ST</strain>
    </source>
</reference>
<sequence>MDRAFRILTIYNRLLQNKSVNKQSLTLELDTSPRTIQRDIDDIRNFLYESKTWISTPKEITYDYKSESYKLEQDKHENMHFMYDILTALYLTTPKLSHYFYQYLKLLIIKHHSGHRTNLLKYLDRFEIDKNQTGISTSSLVVQAMNENKYLQYNQKLLLPLSMYYQMHAFHLVYRMNDEIHIDDINQMNLRLSEKSVDIQEKSKIQTYITFEIGKDVWLKMHRYYQIHVIEKYDAHYLIVTFKMTRLEAIQLCFMYRSNIRIISPPDLREQVIDELLLLQSTYLKQQIQITKLQ</sequence>
<evidence type="ECO:0000313" key="2">
    <source>
        <dbReference type="EMBL" id="CDR19475.1"/>
    </source>
</evidence>
<evidence type="ECO:0000313" key="1">
    <source>
        <dbReference type="EMBL" id="CBZ41945.1"/>
    </source>
</evidence>
<protein>
    <submittedName>
        <fullName evidence="1">Uncharacterized protein</fullName>
    </submittedName>
</protein>
<dbReference type="AlphaFoldDB" id="F4NA62"/>
<proteinExistence type="predicted"/>
<dbReference type="EMBL" id="FR823292">
    <property type="protein sequence ID" value="CBZ41945.1"/>
    <property type="molecule type" value="Genomic_DNA"/>
</dbReference>
<name>F4NA62_STAAU</name>